<sequence>MYKSYFIISLMIMLSASKNDAETYQIDLLGNYEPSTVLKELKKRGAECELIKDKINCSISDTKLVDKTMREISLEELPAGATYLGMPGLKNAVIAELESRDIPFKLKIKKNKIWFIVQEEHLNEFREIIDNETYKLRVLENM</sequence>
<dbReference type="AlphaFoldDB" id="A0A318D0Y0"/>
<organism evidence="1 2">
    <name type="scientific">Kangiella spongicola</name>
    <dbReference type="NCBI Taxonomy" id="796379"/>
    <lineage>
        <taxon>Bacteria</taxon>
        <taxon>Pseudomonadati</taxon>
        <taxon>Pseudomonadota</taxon>
        <taxon>Gammaproteobacteria</taxon>
        <taxon>Kangiellales</taxon>
        <taxon>Kangiellaceae</taxon>
        <taxon>Kangiella</taxon>
    </lineage>
</organism>
<reference evidence="1 2" key="1">
    <citation type="submission" date="2018-05" db="EMBL/GenBank/DDBJ databases">
        <title>Kangiella spongicola genome sequence.</title>
        <authorList>
            <person name="Maclea K.S."/>
            <person name="Goen A.E."/>
            <person name="Kelley C."/>
            <person name="Underriner A."/>
            <person name="Silverwood T."/>
            <person name="Trachtenberg A.M."/>
        </authorList>
    </citation>
    <scope>NUCLEOTIDE SEQUENCE [LARGE SCALE GENOMIC DNA]</scope>
    <source>
        <strain evidence="1 2">ATCC BAA-2076</strain>
    </source>
</reference>
<dbReference type="OrthoDB" id="9850568at2"/>
<dbReference type="Proteomes" id="UP000247689">
    <property type="component" value="Unassembled WGS sequence"/>
</dbReference>
<dbReference type="EMBL" id="QICH01000003">
    <property type="protein sequence ID" value="PXF62641.1"/>
    <property type="molecule type" value="Genomic_DNA"/>
</dbReference>
<evidence type="ECO:0000313" key="1">
    <source>
        <dbReference type="EMBL" id="PXF62641.1"/>
    </source>
</evidence>
<protein>
    <submittedName>
        <fullName evidence="1">Uncharacterized protein</fullName>
    </submittedName>
</protein>
<accession>A0A318D0Y0</accession>
<gene>
    <name evidence="1" type="ORF">DL796_09940</name>
</gene>
<proteinExistence type="predicted"/>
<comment type="caution">
    <text evidence="1">The sequence shown here is derived from an EMBL/GenBank/DDBJ whole genome shotgun (WGS) entry which is preliminary data.</text>
</comment>
<name>A0A318D0Y0_9GAMM</name>
<dbReference type="RefSeq" id="WP_110201550.1">
    <property type="nucleotide sequence ID" value="NZ_QICH01000003.1"/>
</dbReference>
<evidence type="ECO:0000313" key="2">
    <source>
        <dbReference type="Proteomes" id="UP000247689"/>
    </source>
</evidence>
<keyword evidence="2" id="KW-1185">Reference proteome</keyword>